<dbReference type="EMBL" id="KE148153">
    <property type="protein sequence ID" value="EPE06504.1"/>
    <property type="molecule type" value="Genomic_DNA"/>
</dbReference>
<evidence type="ECO:0000313" key="3">
    <source>
        <dbReference type="Proteomes" id="UP000016923"/>
    </source>
</evidence>
<feature type="domain" description="J" evidence="1">
    <location>
        <begin position="7"/>
        <end position="68"/>
    </location>
</feature>
<protein>
    <submittedName>
        <fullName evidence="2">Heat shock protein</fullName>
    </submittedName>
</protein>
<accession>S3BYZ9</accession>
<sequence>MASNTEDYYEVLGVRHDCGLFAIQCAYRRAVNQLRRTESLDEERSASIEAAYRVLSNIAPRQDYDRFRLWLIRGVAAADAKLARIQEFRVQDQQLQAEGESIYTYRERQRAFWETEHQIELEFTMTRLNHQWRLTPYPSGRMQLLHDLSIEIQIIWERIKANCRSEFDDDPNSADDILTGEGEFLSTGLPSLFLDDLNMYFRDAHGHFECSQEIMKSAMKTHRRYGYNVLPETRTVVPLYYTVEREFPGAVSMGLRKRKLERCLNLIADAEKSINHVLCGMHFFVQGPGHITW</sequence>
<organism evidence="2 3">
    <name type="scientific">Ophiostoma piceae (strain UAMH 11346)</name>
    <name type="common">Sap stain fungus</name>
    <dbReference type="NCBI Taxonomy" id="1262450"/>
    <lineage>
        <taxon>Eukaryota</taxon>
        <taxon>Fungi</taxon>
        <taxon>Dikarya</taxon>
        <taxon>Ascomycota</taxon>
        <taxon>Pezizomycotina</taxon>
        <taxon>Sordariomycetes</taxon>
        <taxon>Sordariomycetidae</taxon>
        <taxon>Ophiostomatales</taxon>
        <taxon>Ophiostomataceae</taxon>
        <taxon>Ophiostoma</taxon>
    </lineage>
</organism>
<dbReference type="CDD" id="cd06257">
    <property type="entry name" value="DnaJ"/>
    <property type="match status" value="1"/>
</dbReference>
<dbReference type="InterPro" id="IPR036869">
    <property type="entry name" value="J_dom_sf"/>
</dbReference>
<dbReference type="PROSITE" id="PS50076">
    <property type="entry name" value="DNAJ_2"/>
    <property type="match status" value="1"/>
</dbReference>
<gene>
    <name evidence="2" type="ORF">F503_02632</name>
</gene>
<name>S3BYZ9_OPHP1</name>
<dbReference type="Proteomes" id="UP000016923">
    <property type="component" value="Unassembled WGS sequence"/>
</dbReference>
<reference evidence="2 3" key="1">
    <citation type="journal article" date="2013" name="BMC Genomics">
        <title>The genome and transcriptome of the pine saprophyte Ophiostoma piceae, and a comparison with the bark beetle-associated pine pathogen Grosmannia clavigera.</title>
        <authorList>
            <person name="Haridas S."/>
            <person name="Wang Y."/>
            <person name="Lim L."/>
            <person name="Massoumi Alamouti S."/>
            <person name="Jackman S."/>
            <person name="Docking R."/>
            <person name="Robertson G."/>
            <person name="Birol I."/>
            <person name="Bohlmann J."/>
            <person name="Breuil C."/>
        </authorList>
    </citation>
    <scope>NUCLEOTIDE SEQUENCE [LARGE SCALE GENOMIC DNA]</scope>
    <source>
        <strain evidence="2 3">UAMH 11346</strain>
    </source>
</reference>
<dbReference type="VEuPathDB" id="FungiDB:F503_02632"/>
<dbReference type="SUPFAM" id="SSF46565">
    <property type="entry name" value="Chaperone J-domain"/>
    <property type="match status" value="1"/>
</dbReference>
<proteinExistence type="predicted"/>
<keyword evidence="2" id="KW-0346">Stress response</keyword>
<dbReference type="HOGENOM" id="CLU_950272_0_0_1"/>
<dbReference type="Pfam" id="PF00226">
    <property type="entry name" value="DnaJ"/>
    <property type="match status" value="1"/>
</dbReference>
<dbReference type="Gene3D" id="1.10.287.110">
    <property type="entry name" value="DnaJ domain"/>
    <property type="match status" value="1"/>
</dbReference>
<dbReference type="InterPro" id="IPR001623">
    <property type="entry name" value="DnaJ_domain"/>
</dbReference>
<evidence type="ECO:0000313" key="2">
    <source>
        <dbReference type="EMBL" id="EPE06504.1"/>
    </source>
</evidence>
<keyword evidence="3" id="KW-1185">Reference proteome</keyword>
<evidence type="ECO:0000259" key="1">
    <source>
        <dbReference type="PROSITE" id="PS50076"/>
    </source>
</evidence>
<dbReference type="SMART" id="SM00271">
    <property type="entry name" value="DnaJ"/>
    <property type="match status" value="1"/>
</dbReference>
<dbReference type="AlphaFoldDB" id="S3BYZ9"/>